<keyword evidence="1" id="KW-0732">Signal</keyword>
<accession>A0A6N6MAN6</accession>
<feature type="signal peptide" evidence="1">
    <location>
        <begin position="1"/>
        <end position="23"/>
    </location>
</feature>
<comment type="caution">
    <text evidence="2">The sequence shown here is derived from an EMBL/GenBank/DDBJ whole genome shotgun (WGS) entry which is preliminary data.</text>
</comment>
<proteinExistence type="predicted"/>
<name>A0A6N6MAN6_9FLAO</name>
<feature type="chain" id="PRO_5026660232" description="Lipoprotein" evidence="1">
    <location>
        <begin position="24"/>
        <end position="205"/>
    </location>
</feature>
<gene>
    <name evidence="2" type="ORF">F3059_00905</name>
</gene>
<reference evidence="2 3" key="1">
    <citation type="submission" date="2019-09" db="EMBL/GenBank/DDBJ databases">
        <title>Genomes of Cryomorphaceae.</title>
        <authorList>
            <person name="Bowman J.P."/>
        </authorList>
    </citation>
    <scope>NUCLEOTIDE SEQUENCE [LARGE SCALE GENOMIC DNA]</scope>
    <source>
        <strain evidence="2 3">KCTC 52047</strain>
    </source>
</reference>
<keyword evidence="3" id="KW-1185">Reference proteome</keyword>
<evidence type="ECO:0000256" key="1">
    <source>
        <dbReference type="SAM" id="SignalP"/>
    </source>
</evidence>
<evidence type="ECO:0000313" key="3">
    <source>
        <dbReference type="Proteomes" id="UP000435357"/>
    </source>
</evidence>
<dbReference type="Proteomes" id="UP000435357">
    <property type="component" value="Unassembled WGS sequence"/>
</dbReference>
<organism evidence="2 3">
    <name type="scientific">Salibacter halophilus</name>
    <dbReference type="NCBI Taxonomy" id="1803916"/>
    <lineage>
        <taxon>Bacteria</taxon>
        <taxon>Pseudomonadati</taxon>
        <taxon>Bacteroidota</taxon>
        <taxon>Flavobacteriia</taxon>
        <taxon>Flavobacteriales</taxon>
        <taxon>Salibacteraceae</taxon>
        <taxon>Salibacter</taxon>
    </lineage>
</organism>
<dbReference type="EMBL" id="WACR01000001">
    <property type="protein sequence ID" value="KAB1066059.1"/>
    <property type="molecule type" value="Genomic_DNA"/>
</dbReference>
<dbReference type="AlphaFoldDB" id="A0A6N6MAN6"/>
<protein>
    <recommendedName>
        <fullName evidence="4">Lipoprotein</fullName>
    </recommendedName>
</protein>
<dbReference type="PROSITE" id="PS51257">
    <property type="entry name" value="PROKAR_LIPOPROTEIN"/>
    <property type="match status" value="1"/>
</dbReference>
<evidence type="ECO:0008006" key="4">
    <source>
        <dbReference type="Google" id="ProtNLM"/>
    </source>
</evidence>
<dbReference type="RefSeq" id="WP_151166047.1">
    <property type="nucleotide sequence ID" value="NZ_WACR01000001.1"/>
</dbReference>
<sequence length="205" mass="23008">MKNFKSLGWLALSALLVFSSCNKDDDDDEPQPQPKPTESYSVTVGDEDFEVGKVLDSFMVASQYRTETSVFSSTIKENIVTIQMFGQQGNNSLEVGVSSPYRTTEGDNPGVEKKSYTREGDDCIEEGNSQICDRFEFVYTKYESNGTTTVYTFNSKSAYGSMEITRFDTNNKRVTAVFDAMAYTSDESDSIKIEGEAKYVPFEMY</sequence>
<evidence type="ECO:0000313" key="2">
    <source>
        <dbReference type="EMBL" id="KAB1066059.1"/>
    </source>
</evidence>